<keyword evidence="2" id="KW-1133">Transmembrane helix</keyword>
<feature type="region of interest" description="Disordered" evidence="1">
    <location>
        <begin position="234"/>
        <end position="326"/>
    </location>
</feature>
<sequence length="326" mass="33496">MDTVTILRQLWRSRLLVAVVLLISVFAGLAISYKIPSMESRKYVVGVAGARLLVDTPASQVVDVAPKGSDVLGARASLLANLMVDGEIKAAIARKAGLKTEQLRGVSDGGQVVGTEAPTDPRGYELATKVLATTSGDSLPIIEVTAQAPTAAGAEKLVNAALTGLREYLDSKAATERVADAQRLKVSGLGVAEGRMVTRGPRLLFSIAASLFLFLLGCGVIVAGSSVVRGLRAADHAPEPGSGDDAAGVPAPAPTPAPPTAPAPVTHRPVPVETWAPDAMLVPTRAQNGSASVNDEPDEADDEAPKPAPARKSSSAWWGGGPRDAS</sequence>
<dbReference type="EMBL" id="RBIL01000003">
    <property type="protein sequence ID" value="RKQ85065.1"/>
    <property type="molecule type" value="Genomic_DNA"/>
</dbReference>
<evidence type="ECO:0000256" key="2">
    <source>
        <dbReference type="SAM" id="Phobius"/>
    </source>
</evidence>
<keyword evidence="2" id="KW-0472">Membrane</keyword>
<feature type="compositionally biased region" description="Pro residues" evidence="1">
    <location>
        <begin position="251"/>
        <end position="262"/>
    </location>
</feature>
<protein>
    <submittedName>
        <fullName evidence="3">Uncharacterized protein</fullName>
    </submittedName>
</protein>
<dbReference type="AlphaFoldDB" id="A0A660KX63"/>
<evidence type="ECO:0000313" key="3">
    <source>
        <dbReference type="EMBL" id="RKQ85065.1"/>
    </source>
</evidence>
<gene>
    <name evidence="3" type="ORF">C8N24_6699</name>
</gene>
<evidence type="ECO:0000256" key="1">
    <source>
        <dbReference type="SAM" id="MobiDB-lite"/>
    </source>
</evidence>
<accession>A0A660KX63</accession>
<feature type="transmembrane region" description="Helical" evidence="2">
    <location>
        <begin position="15"/>
        <end position="33"/>
    </location>
</feature>
<feature type="compositionally biased region" description="Low complexity" evidence="1">
    <location>
        <begin position="263"/>
        <end position="272"/>
    </location>
</feature>
<evidence type="ECO:0000313" key="4">
    <source>
        <dbReference type="Proteomes" id="UP000278962"/>
    </source>
</evidence>
<dbReference type="OrthoDB" id="5244308at2"/>
<comment type="caution">
    <text evidence="3">The sequence shown here is derived from an EMBL/GenBank/DDBJ whole genome shotgun (WGS) entry which is preliminary data.</text>
</comment>
<dbReference type="Proteomes" id="UP000278962">
    <property type="component" value="Unassembled WGS sequence"/>
</dbReference>
<proteinExistence type="predicted"/>
<feature type="transmembrane region" description="Helical" evidence="2">
    <location>
        <begin position="203"/>
        <end position="224"/>
    </location>
</feature>
<keyword evidence="4" id="KW-1185">Reference proteome</keyword>
<keyword evidence="2" id="KW-0812">Transmembrane</keyword>
<name>A0A660KX63_9ACTN</name>
<dbReference type="RefSeq" id="WP_121258681.1">
    <property type="nucleotide sequence ID" value="NZ_RBIL01000003.1"/>
</dbReference>
<reference evidence="3 4" key="1">
    <citation type="submission" date="2018-10" db="EMBL/GenBank/DDBJ databases">
        <title>Genomic Encyclopedia of Archaeal and Bacterial Type Strains, Phase II (KMG-II): from individual species to whole genera.</title>
        <authorList>
            <person name="Goeker M."/>
        </authorList>
    </citation>
    <scope>NUCLEOTIDE SEQUENCE [LARGE SCALE GENOMIC DNA]</scope>
    <source>
        <strain evidence="3 4">DSM 14954</strain>
    </source>
</reference>
<organism evidence="3 4">
    <name type="scientific">Solirubrobacter pauli</name>
    <dbReference type="NCBI Taxonomy" id="166793"/>
    <lineage>
        <taxon>Bacteria</taxon>
        <taxon>Bacillati</taxon>
        <taxon>Actinomycetota</taxon>
        <taxon>Thermoleophilia</taxon>
        <taxon>Solirubrobacterales</taxon>
        <taxon>Solirubrobacteraceae</taxon>
        <taxon>Solirubrobacter</taxon>
    </lineage>
</organism>